<keyword evidence="2" id="KW-1185">Reference proteome</keyword>
<dbReference type="NCBIfam" id="TIGR01509">
    <property type="entry name" value="HAD-SF-IA-v3"/>
    <property type="match status" value="1"/>
</dbReference>
<reference evidence="1 2" key="1">
    <citation type="submission" date="2014-05" db="EMBL/GenBank/DDBJ databases">
        <title>Draft Genome Sequence of Kitasatospora cheerisanensis KCTC 2395.</title>
        <authorList>
            <person name="Nam D.H."/>
        </authorList>
    </citation>
    <scope>NUCLEOTIDE SEQUENCE [LARGE SCALE GENOMIC DNA]</scope>
    <source>
        <strain evidence="1 2">KCTC 2395</strain>
    </source>
</reference>
<evidence type="ECO:0008006" key="3">
    <source>
        <dbReference type="Google" id="ProtNLM"/>
    </source>
</evidence>
<evidence type="ECO:0000313" key="1">
    <source>
        <dbReference type="EMBL" id="KDN86866.1"/>
    </source>
</evidence>
<comment type="caution">
    <text evidence="1">The sequence shown here is derived from an EMBL/GenBank/DDBJ whole genome shotgun (WGS) entry which is preliminary data.</text>
</comment>
<dbReference type="HOGENOM" id="CLU_045011_9_4_11"/>
<name>A0A066Z962_9ACTN</name>
<dbReference type="PANTHER" id="PTHR47829:SF1">
    <property type="entry name" value="HAD FAMILY PHOSPHATASE"/>
    <property type="match status" value="1"/>
</dbReference>
<dbReference type="Gene3D" id="3.40.50.1000">
    <property type="entry name" value="HAD superfamily/HAD-like"/>
    <property type="match status" value="1"/>
</dbReference>
<dbReference type="Pfam" id="PF00702">
    <property type="entry name" value="Hydrolase"/>
    <property type="match status" value="1"/>
</dbReference>
<organism evidence="1 2">
    <name type="scientific">Kitasatospora cheerisanensis KCTC 2395</name>
    <dbReference type="NCBI Taxonomy" id="1348663"/>
    <lineage>
        <taxon>Bacteria</taxon>
        <taxon>Bacillati</taxon>
        <taxon>Actinomycetota</taxon>
        <taxon>Actinomycetes</taxon>
        <taxon>Kitasatosporales</taxon>
        <taxon>Streptomycetaceae</taxon>
        <taxon>Kitasatospora</taxon>
    </lineage>
</organism>
<dbReference type="InterPro" id="IPR023198">
    <property type="entry name" value="PGP-like_dom2"/>
</dbReference>
<dbReference type="EMBL" id="JNBY01000051">
    <property type="protein sequence ID" value="KDN86866.1"/>
    <property type="molecule type" value="Genomic_DNA"/>
</dbReference>
<dbReference type="RefSeq" id="WP_051652804.1">
    <property type="nucleotide sequence ID" value="NZ_KK853997.1"/>
</dbReference>
<dbReference type="InterPro" id="IPR006439">
    <property type="entry name" value="HAD-SF_hydro_IA"/>
</dbReference>
<dbReference type="InterPro" id="IPR052898">
    <property type="entry name" value="ACAD10-like"/>
</dbReference>
<dbReference type="AlphaFoldDB" id="A0A066Z962"/>
<dbReference type="OrthoDB" id="9795007at2"/>
<protein>
    <recommendedName>
        <fullName evidence="3">Hydrolase</fullName>
    </recommendedName>
</protein>
<proteinExistence type="predicted"/>
<dbReference type="Gene3D" id="1.10.150.240">
    <property type="entry name" value="Putative phosphatase, domain 2"/>
    <property type="match status" value="1"/>
</dbReference>
<evidence type="ECO:0000313" key="2">
    <source>
        <dbReference type="Proteomes" id="UP000027178"/>
    </source>
</evidence>
<dbReference type="InterPro" id="IPR023214">
    <property type="entry name" value="HAD_sf"/>
</dbReference>
<dbReference type="PATRIC" id="fig|1348663.4.peg.1254"/>
<dbReference type="PANTHER" id="PTHR47829">
    <property type="entry name" value="HYDROLASE, PUTATIVE (AFU_ORTHOLOGUE AFUA_1G12880)-RELATED"/>
    <property type="match status" value="1"/>
</dbReference>
<gene>
    <name evidence="1" type="ORF">KCH_13120</name>
</gene>
<dbReference type="Proteomes" id="UP000027178">
    <property type="component" value="Unassembled WGS sequence"/>
</dbReference>
<dbReference type="eggNOG" id="COG1011">
    <property type="taxonomic scope" value="Bacteria"/>
</dbReference>
<sequence>MTGHAIWTDFRGVLTPPLREGLRRYCEGKPFTPEQLGPCLRALADAHGCPDGMAVLDSGILDERQWTRRIAEELSARYGIDADLSGLGAEWWSDRRVDTEWIGALLRWRSAGVFVGMISNLPADWKEHFAGFGPWEQMFDEVLLSCDVAARKPDPRMFRLAERRSGLPPQANVLVDDLDDNLAGARRAGWTAIPGGGSSTPAAVARIDALLRTPATVSAATDTHHYQGAAR</sequence>
<dbReference type="SUPFAM" id="SSF56784">
    <property type="entry name" value="HAD-like"/>
    <property type="match status" value="1"/>
</dbReference>
<accession>A0A066Z962</accession>
<dbReference type="InterPro" id="IPR036412">
    <property type="entry name" value="HAD-like_sf"/>
</dbReference>